<keyword evidence="2" id="KW-0472">Membrane</keyword>
<feature type="transmembrane region" description="Helical" evidence="2">
    <location>
        <begin position="102"/>
        <end position="121"/>
    </location>
</feature>
<name>A0A5Q0LLF9_9ACTN</name>
<evidence type="ECO:0000313" key="3">
    <source>
        <dbReference type="EMBL" id="QFZ77933.1"/>
    </source>
</evidence>
<evidence type="ECO:0000256" key="1">
    <source>
        <dbReference type="SAM" id="MobiDB-lite"/>
    </source>
</evidence>
<reference evidence="3 4" key="1">
    <citation type="submission" date="2019-10" db="EMBL/GenBank/DDBJ databases">
        <title>A novel species.</title>
        <authorList>
            <person name="Gao J."/>
        </authorList>
    </citation>
    <scope>NUCLEOTIDE SEQUENCE [LARGE SCALE GENOMIC DNA]</scope>
    <source>
        <strain evidence="3 4">QMT-28</strain>
    </source>
</reference>
<dbReference type="Proteomes" id="UP000326179">
    <property type="component" value="Chromosome"/>
</dbReference>
<feature type="region of interest" description="Disordered" evidence="1">
    <location>
        <begin position="204"/>
        <end position="229"/>
    </location>
</feature>
<evidence type="ECO:0000313" key="4">
    <source>
        <dbReference type="Proteomes" id="UP000326179"/>
    </source>
</evidence>
<keyword evidence="2" id="KW-1133">Transmembrane helix</keyword>
<keyword evidence="2" id="KW-0812">Transmembrane</keyword>
<dbReference type="AlphaFoldDB" id="A0A5Q0LLF9"/>
<dbReference type="EMBL" id="CP045643">
    <property type="protein sequence ID" value="QFZ77933.1"/>
    <property type="molecule type" value="Genomic_DNA"/>
</dbReference>
<evidence type="ECO:0000256" key="2">
    <source>
        <dbReference type="SAM" id="Phobius"/>
    </source>
</evidence>
<keyword evidence="4" id="KW-1185">Reference proteome</keyword>
<proteinExistence type="predicted"/>
<dbReference type="RefSeq" id="WP_153292113.1">
    <property type="nucleotide sequence ID" value="NZ_CP045643.1"/>
</dbReference>
<dbReference type="KEGG" id="sfy:GFH48_35745"/>
<gene>
    <name evidence="3" type="ORF">GFH48_35745</name>
</gene>
<organism evidence="3 4">
    <name type="scientific">Streptomyces fagopyri</name>
    <dbReference type="NCBI Taxonomy" id="2662397"/>
    <lineage>
        <taxon>Bacteria</taxon>
        <taxon>Bacillati</taxon>
        <taxon>Actinomycetota</taxon>
        <taxon>Actinomycetes</taxon>
        <taxon>Kitasatosporales</taxon>
        <taxon>Streptomycetaceae</taxon>
        <taxon>Streptomyces</taxon>
    </lineage>
</organism>
<accession>A0A5Q0LLF9</accession>
<sequence length="229" mass="24815">MKERDADRVAPGDGTFERILDRALHSPEITAAMEHSDAADTRERLRREALRERAALSRTAAAEYGRYLGLRASAGRLPETARHDGPSEAVVGTEEDSASVSALLLPSLGVVAAGVYVLSGFDVHALDVRPHLNDGLIMVVVILAAVAAGAALGDLLWSLATRRRTVPGDHETGGAEARQAHLDWQLALLERGLMPFLLGRLDRPEPVESRKRQRPSRPERAFAPDTAKK</sequence>
<feature type="transmembrane region" description="Helical" evidence="2">
    <location>
        <begin position="136"/>
        <end position="157"/>
    </location>
</feature>
<protein>
    <submittedName>
        <fullName evidence="3">Uncharacterized protein</fullName>
    </submittedName>
</protein>